<gene>
    <name evidence="1" type="ORF">A2Z86_02165</name>
</gene>
<dbReference type="SUPFAM" id="SSF51197">
    <property type="entry name" value="Clavaminate synthase-like"/>
    <property type="match status" value="1"/>
</dbReference>
<dbReference type="PANTHER" id="PTHR40128:SF1">
    <property type="entry name" value="PHYTANOYL-COA HYDROXYLASE"/>
    <property type="match status" value="1"/>
</dbReference>
<dbReference type="Gene3D" id="2.60.120.620">
    <property type="entry name" value="q2cbj1_9rhob like domain"/>
    <property type="match status" value="1"/>
</dbReference>
<dbReference type="Pfam" id="PF05721">
    <property type="entry name" value="PhyH"/>
    <property type="match status" value="1"/>
</dbReference>
<reference evidence="1 2" key="1">
    <citation type="journal article" date="2016" name="Nat. Commun.">
        <title>Thousands of microbial genomes shed light on interconnected biogeochemical processes in an aquifer system.</title>
        <authorList>
            <person name="Anantharaman K."/>
            <person name="Brown C.T."/>
            <person name="Hug L.A."/>
            <person name="Sharon I."/>
            <person name="Castelle C.J."/>
            <person name="Probst A.J."/>
            <person name="Thomas B.C."/>
            <person name="Singh A."/>
            <person name="Wilkins M.J."/>
            <person name="Karaoz U."/>
            <person name="Brodie E.L."/>
            <person name="Williams K.H."/>
            <person name="Hubbard S.S."/>
            <person name="Banfield J.F."/>
        </authorList>
    </citation>
    <scope>NUCLEOTIDE SEQUENCE [LARGE SCALE GENOMIC DNA]</scope>
</reference>
<protein>
    <recommendedName>
        <fullName evidence="3">Phytanoyl-CoA dioxygenase</fullName>
    </recommendedName>
</protein>
<organism evidence="1 2">
    <name type="scientific">Candidatus Glassbacteria bacterium GWA2_58_10</name>
    <dbReference type="NCBI Taxonomy" id="1817865"/>
    <lineage>
        <taxon>Bacteria</taxon>
        <taxon>Candidatus Glassiibacteriota</taxon>
    </lineage>
</organism>
<evidence type="ECO:0000313" key="2">
    <source>
        <dbReference type="Proteomes" id="UP000176992"/>
    </source>
</evidence>
<dbReference type="Proteomes" id="UP000176992">
    <property type="component" value="Unassembled WGS sequence"/>
</dbReference>
<dbReference type="PANTHER" id="PTHR40128">
    <property type="entry name" value="EXPRESSED PROTEIN"/>
    <property type="match status" value="1"/>
</dbReference>
<comment type="caution">
    <text evidence="1">The sequence shown here is derived from an EMBL/GenBank/DDBJ whole genome shotgun (WGS) entry which is preliminary data.</text>
</comment>
<sequence>MLTSNKIALDNSPEKFGALRESTELAADAAALRRRMAEDGYLFIRGGLDRDVVLAARREILEKLDAVGELDKTKPLLEAISSGTSNRAAVDQEAFLKSLRTGEAVRELCHRGNLKRFYENYLGCEVRPLDYIWVRTVPVGGYTGIHYDWVYMGRGTKNLHTTWIPVGDVPRNNGALLILENSHLQEGLQQSYGKLDVDRDRDKNPYGGAVGGWYSEDPVAVQKELGGRWLTADFRAGDMLVFTMFTLHCSLDNSSPENRLRITIDTRYQPASEPVDERWVGDNPLAHGKK</sequence>
<dbReference type="EMBL" id="MFIV01000144">
    <property type="protein sequence ID" value="OGF98240.1"/>
    <property type="molecule type" value="Genomic_DNA"/>
</dbReference>
<name>A0A1F5YDH3_9BACT</name>
<proteinExistence type="predicted"/>
<evidence type="ECO:0008006" key="3">
    <source>
        <dbReference type="Google" id="ProtNLM"/>
    </source>
</evidence>
<dbReference type="InterPro" id="IPR008775">
    <property type="entry name" value="Phytyl_CoA_dOase-like"/>
</dbReference>
<accession>A0A1F5YDH3</accession>
<dbReference type="GO" id="GO:0016706">
    <property type="term" value="F:2-oxoglutarate-dependent dioxygenase activity"/>
    <property type="evidence" value="ECO:0007669"/>
    <property type="project" value="UniProtKB-ARBA"/>
</dbReference>
<evidence type="ECO:0000313" key="1">
    <source>
        <dbReference type="EMBL" id="OGF98240.1"/>
    </source>
</evidence>
<dbReference type="AlphaFoldDB" id="A0A1F5YDH3"/>